<dbReference type="InterPro" id="IPR005829">
    <property type="entry name" value="Sugar_transporter_CS"/>
</dbReference>
<evidence type="ECO:0000313" key="10">
    <source>
        <dbReference type="EMBL" id="MBM3092903.1"/>
    </source>
</evidence>
<dbReference type="InterPro" id="IPR036259">
    <property type="entry name" value="MFS_trans_sf"/>
</dbReference>
<dbReference type="InterPro" id="IPR020846">
    <property type="entry name" value="MFS_dom"/>
</dbReference>
<dbReference type="PANTHER" id="PTHR43528:SF8">
    <property type="entry name" value="BLR0239 PROTEIN"/>
    <property type="match status" value="1"/>
</dbReference>
<feature type="transmembrane region" description="Helical" evidence="8">
    <location>
        <begin position="64"/>
        <end position="86"/>
    </location>
</feature>
<dbReference type="GO" id="GO:0005886">
    <property type="term" value="C:plasma membrane"/>
    <property type="evidence" value="ECO:0007669"/>
    <property type="project" value="UniProtKB-SubCell"/>
</dbReference>
<organism evidence="10 11">
    <name type="scientific">Ensifer canadensis</name>
    <dbReference type="NCBI Taxonomy" id="555315"/>
    <lineage>
        <taxon>Bacteria</taxon>
        <taxon>Pseudomonadati</taxon>
        <taxon>Pseudomonadota</taxon>
        <taxon>Alphaproteobacteria</taxon>
        <taxon>Hyphomicrobiales</taxon>
        <taxon>Rhizobiaceae</taxon>
        <taxon>Sinorhizobium/Ensifer group</taxon>
        <taxon>Ensifer</taxon>
    </lineage>
</organism>
<evidence type="ECO:0000259" key="9">
    <source>
        <dbReference type="PROSITE" id="PS50850"/>
    </source>
</evidence>
<keyword evidence="2" id="KW-0813">Transport</keyword>
<evidence type="ECO:0000256" key="8">
    <source>
        <dbReference type="SAM" id="Phobius"/>
    </source>
</evidence>
<keyword evidence="5" id="KW-0769">Symport</keyword>
<dbReference type="GO" id="GO:0015293">
    <property type="term" value="F:symporter activity"/>
    <property type="evidence" value="ECO:0007669"/>
    <property type="project" value="UniProtKB-KW"/>
</dbReference>
<gene>
    <name evidence="10" type="ORF">GFB56_19155</name>
</gene>
<dbReference type="AlphaFoldDB" id="A0AAW4FLD2"/>
<evidence type="ECO:0000256" key="1">
    <source>
        <dbReference type="ARBA" id="ARBA00004651"/>
    </source>
</evidence>
<dbReference type="PROSITE" id="PS00216">
    <property type="entry name" value="SUGAR_TRANSPORT_1"/>
    <property type="match status" value="1"/>
</dbReference>
<dbReference type="PROSITE" id="PS50850">
    <property type="entry name" value="MFS"/>
    <property type="match status" value="1"/>
</dbReference>
<keyword evidence="3" id="KW-1003">Cell membrane</keyword>
<feature type="transmembrane region" description="Helical" evidence="8">
    <location>
        <begin position="409"/>
        <end position="430"/>
    </location>
</feature>
<accession>A0AAW4FLD2</accession>
<evidence type="ECO:0000256" key="2">
    <source>
        <dbReference type="ARBA" id="ARBA00022448"/>
    </source>
</evidence>
<evidence type="ECO:0000256" key="4">
    <source>
        <dbReference type="ARBA" id="ARBA00022692"/>
    </source>
</evidence>
<feature type="domain" description="Major facilitator superfamily (MFS) profile" evidence="9">
    <location>
        <begin position="22"/>
        <end position="435"/>
    </location>
</feature>
<feature type="transmembrane region" description="Helical" evidence="8">
    <location>
        <begin position="319"/>
        <end position="337"/>
    </location>
</feature>
<keyword evidence="6 8" id="KW-1133">Transmembrane helix</keyword>
<dbReference type="Proteomes" id="UP000744980">
    <property type="component" value="Unassembled WGS sequence"/>
</dbReference>
<dbReference type="Pfam" id="PF00083">
    <property type="entry name" value="Sugar_tr"/>
    <property type="match status" value="1"/>
</dbReference>
<keyword evidence="7 8" id="KW-0472">Membrane</keyword>
<dbReference type="InterPro" id="IPR051084">
    <property type="entry name" value="H+-coupled_symporters"/>
</dbReference>
<feature type="transmembrane region" description="Helical" evidence="8">
    <location>
        <begin position="259"/>
        <end position="277"/>
    </location>
</feature>
<dbReference type="PANTHER" id="PTHR43528">
    <property type="entry name" value="ALPHA-KETOGLUTARATE PERMEASE"/>
    <property type="match status" value="1"/>
</dbReference>
<proteinExistence type="predicted"/>
<dbReference type="PROSITE" id="PS00217">
    <property type="entry name" value="SUGAR_TRANSPORT_2"/>
    <property type="match status" value="1"/>
</dbReference>
<feature type="transmembrane region" description="Helical" evidence="8">
    <location>
        <begin position="383"/>
        <end position="403"/>
    </location>
</feature>
<protein>
    <submittedName>
        <fullName evidence="10">MFS transporter</fullName>
    </submittedName>
</protein>
<keyword evidence="11" id="KW-1185">Reference proteome</keyword>
<keyword evidence="4 8" id="KW-0812">Transmembrane</keyword>
<evidence type="ECO:0000313" key="11">
    <source>
        <dbReference type="Proteomes" id="UP000744980"/>
    </source>
</evidence>
<feature type="transmembrane region" description="Helical" evidence="8">
    <location>
        <begin position="343"/>
        <end position="363"/>
    </location>
</feature>
<reference evidence="10 11" key="1">
    <citation type="submission" date="2020-01" db="EMBL/GenBank/DDBJ databases">
        <title>Draft genome assembly of Ensifer adhaerens T173.</title>
        <authorList>
            <person name="Craig J.E."/>
            <person name="Stinchcombe J.R."/>
        </authorList>
    </citation>
    <scope>NUCLEOTIDE SEQUENCE [LARGE SCALE GENOMIC DNA]</scope>
    <source>
        <strain evidence="10 11">T173</strain>
    </source>
</reference>
<feature type="transmembrane region" description="Helical" evidence="8">
    <location>
        <begin position="289"/>
        <end position="307"/>
    </location>
</feature>
<feature type="transmembrane region" description="Helical" evidence="8">
    <location>
        <begin position="194"/>
        <end position="213"/>
    </location>
</feature>
<feature type="transmembrane region" description="Helical" evidence="8">
    <location>
        <begin position="169"/>
        <end position="188"/>
    </location>
</feature>
<evidence type="ECO:0000256" key="5">
    <source>
        <dbReference type="ARBA" id="ARBA00022847"/>
    </source>
</evidence>
<dbReference type="SUPFAM" id="SSF103473">
    <property type="entry name" value="MFS general substrate transporter"/>
    <property type="match status" value="1"/>
</dbReference>
<name>A0AAW4FLD2_9HYPH</name>
<feature type="transmembrane region" description="Helical" evidence="8">
    <location>
        <begin position="93"/>
        <end position="118"/>
    </location>
</feature>
<dbReference type="Gene3D" id="1.20.1250.20">
    <property type="entry name" value="MFS general substrate transporter like domains"/>
    <property type="match status" value="2"/>
</dbReference>
<evidence type="ECO:0000256" key="3">
    <source>
        <dbReference type="ARBA" id="ARBA00022475"/>
    </source>
</evidence>
<sequence>MSSITSGVEASDRKQVIAGRRAVVAASVGNALEWYDFIIYALFAVYIAQNFFPGGDQTTELVKAFIAFGLGFIIRPLGAVLIGVYADRAGRKAALTLTIMIMALGTLVIAAAPTYAAIGIGAPLLLLVGRMLQGFSAGGELGGAAAFLVEHAPEGKKGKYASWLQGSMAISNILAALVAFSVTALLTQQQIGEWGWRLPFLVGLLIAPVGIWMRRTLDETPHFREEIARQNKSGVTERLPLKAAFVEFWRELLKGTGMCVLWGVSTYTLVIFMPIYIQRSFGMSGSDTFLASLIGNVFMLISCVVAGSLSDVVGRKKMLVVAAIILATAVHPLLWLLHMSSTLPTLIFVQTAFCIMVGLYVGVAPSALSEIFPTRVRSTGMSLAYNTATTIFGGFAPAILTWLSQGGGIYAPAWYMTAAAACALLAIATLKRPVG</sequence>
<feature type="transmembrane region" description="Helical" evidence="8">
    <location>
        <begin position="124"/>
        <end position="149"/>
    </location>
</feature>
<comment type="subcellular location">
    <subcellularLocation>
        <location evidence="1">Cell membrane</location>
        <topology evidence="1">Multi-pass membrane protein</topology>
    </subcellularLocation>
</comment>
<dbReference type="InterPro" id="IPR005828">
    <property type="entry name" value="MFS_sugar_transport-like"/>
</dbReference>
<dbReference type="EMBL" id="WXFA01000012">
    <property type="protein sequence ID" value="MBM3092903.1"/>
    <property type="molecule type" value="Genomic_DNA"/>
</dbReference>
<evidence type="ECO:0000256" key="6">
    <source>
        <dbReference type="ARBA" id="ARBA00022989"/>
    </source>
</evidence>
<dbReference type="FunFam" id="1.20.1250.20:FF:000001">
    <property type="entry name" value="Dicarboxylate MFS transporter"/>
    <property type="match status" value="1"/>
</dbReference>
<comment type="caution">
    <text evidence="10">The sequence shown here is derived from an EMBL/GenBank/DDBJ whole genome shotgun (WGS) entry which is preliminary data.</text>
</comment>
<evidence type="ECO:0000256" key="7">
    <source>
        <dbReference type="ARBA" id="ARBA00023136"/>
    </source>
</evidence>